<keyword evidence="1" id="KW-0472">Membrane</keyword>
<gene>
    <name evidence="2" type="ORF">ACFPIJ_32445</name>
</gene>
<organism evidence="2 3">
    <name type="scientific">Dactylosporangium cerinum</name>
    <dbReference type="NCBI Taxonomy" id="1434730"/>
    <lineage>
        <taxon>Bacteria</taxon>
        <taxon>Bacillati</taxon>
        <taxon>Actinomycetota</taxon>
        <taxon>Actinomycetes</taxon>
        <taxon>Micromonosporales</taxon>
        <taxon>Micromonosporaceae</taxon>
        <taxon>Dactylosporangium</taxon>
    </lineage>
</organism>
<name>A0ABV9W1S6_9ACTN</name>
<feature type="transmembrane region" description="Helical" evidence="1">
    <location>
        <begin position="6"/>
        <end position="30"/>
    </location>
</feature>
<keyword evidence="1" id="KW-1133">Transmembrane helix</keyword>
<evidence type="ECO:0000313" key="2">
    <source>
        <dbReference type="EMBL" id="MFC5002533.1"/>
    </source>
</evidence>
<keyword evidence="3" id="KW-1185">Reference proteome</keyword>
<evidence type="ECO:0000313" key="3">
    <source>
        <dbReference type="Proteomes" id="UP001595912"/>
    </source>
</evidence>
<dbReference type="Proteomes" id="UP001595912">
    <property type="component" value="Unassembled WGS sequence"/>
</dbReference>
<sequence>MTEALAALGGSVVGGLFTLLGTVLVGRIGLRTEQLRRTAEERTAFTQLVRSQSAEVHRLMIAVQFQIDGVCWLARHAPHRVNPSLLERYETQMQALLPQMAGAMSVLAALDLESHDRLLPWTDELDRLDGDVARLLYGQLDDAVIDQLAALHEQTTDFYRRLPQALGSTLALLAPPADADVD</sequence>
<reference evidence="3" key="1">
    <citation type="journal article" date="2019" name="Int. J. Syst. Evol. Microbiol.">
        <title>The Global Catalogue of Microorganisms (GCM) 10K type strain sequencing project: providing services to taxonomists for standard genome sequencing and annotation.</title>
        <authorList>
            <consortium name="The Broad Institute Genomics Platform"/>
            <consortium name="The Broad Institute Genome Sequencing Center for Infectious Disease"/>
            <person name="Wu L."/>
            <person name="Ma J."/>
        </authorList>
    </citation>
    <scope>NUCLEOTIDE SEQUENCE [LARGE SCALE GENOMIC DNA]</scope>
    <source>
        <strain evidence="3">CGMCC 4.7152</strain>
    </source>
</reference>
<dbReference type="RefSeq" id="WP_380120655.1">
    <property type="nucleotide sequence ID" value="NZ_JBHSIU010000041.1"/>
</dbReference>
<evidence type="ECO:0008006" key="4">
    <source>
        <dbReference type="Google" id="ProtNLM"/>
    </source>
</evidence>
<comment type="caution">
    <text evidence="2">The sequence shown here is derived from an EMBL/GenBank/DDBJ whole genome shotgun (WGS) entry which is preliminary data.</text>
</comment>
<protein>
    <recommendedName>
        <fullName evidence="4">Secreted protein</fullName>
    </recommendedName>
</protein>
<proteinExistence type="predicted"/>
<keyword evidence="1" id="KW-0812">Transmembrane</keyword>
<accession>A0ABV9W1S6</accession>
<dbReference type="EMBL" id="JBHSIU010000041">
    <property type="protein sequence ID" value="MFC5002533.1"/>
    <property type="molecule type" value="Genomic_DNA"/>
</dbReference>
<evidence type="ECO:0000256" key="1">
    <source>
        <dbReference type="SAM" id="Phobius"/>
    </source>
</evidence>